<organism evidence="2 3">
    <name type="scientific">endosymbiont of Galathealinum brachiosum</name>
    <dbReference type="NCBI Taxonomy" id="2200906"/>
    <lineage>
        <taxon>Bacteria</taxon>
        <taxon>Pseudomonadati</taxon>
        <taxon>Pseudomonadota</taxon>
        <taxon>Gammaproteobacteria</taxon>
        <taxon>sulfur-oxidizing symbionts</taxon>
    </lineage>
</organism>
<accession>A0A370D961</accession>
<dbReference type="EMBL" id="QFXC01000014">
    <property type="protein sequence ID" value="RDH80726.1"/>
    <property type="molecule type" value="Genomic_DNA"/>
</dbReference>
<gene>
    <name evidence="2" type="ORF">DIZ80_17005</name>
</gene>
<evidence type="ECO:0000313" key="3">
    <source>
        <dbReference type="Proteomes" id="UP000254266"/>
    </source>
</evidence>
<feature type="signal peptide" evidence="1">
    <location>
        <begin position="1"/>
        <end position="21"/>
    </location>
</feature>
<proteinExistence type="predicted"/>
<keyword evidence="3" id="KW-1185">Reference proteome</keyword>
<evidence type="ECO:0000256" key="1">
    <source>
        <dbReference type="SAM" id="SignalP"/>
    </source>
</evidence>
<comment type="caution">
    <text evidence="2">The sequence shown here is derived from an EMBL/GenBank/DDBJ whole genome shotgun (WGS) entry which is preliminary data.</text>
</comment>
<keyword evidence="1" id="KW-0732">Signal</keyword>
<evidence type="ECO:0000313" key="2">
    <source>
        <dbReference type="EMBL" id="RDH80726.1"/>
    </source>
</evidence>
<dbReference type="Proteomes" id="UP000254266">
    <property type="component" value="Unassembled WGS sequence"/>
</dbReference>
<feature type="chain" id="PRO_5016712046" evidence="1">
    <location>
        <begin position="22"/>
        <end position="313"/>
    </location>
</feature>
<sequence>MLNKTLGILLISISGSTLVLADSQPVKQFDDRFSIDFGYDDGKITPDAFIPYRWDKHWFSGLGFRSGSSQTNDVIDGFSDSRIGTSTEENRLKINAITYERASGITKWSVGFDLEVIDIGKLEFGYFQLPASFGGDYVAFDNEIDITVLKPNFNTDIAWSLLDHNLLMRLGLSFSPISQLDVDQTTRFKPLVPGEGAGTSSMEQDVSYAVSFESVYKTGGSINVGFLADYELLPQKYDLQVLNSSANAFITETIELEEVTIRFGLRMLFTQTLGGLYPVIGVHLESVDVTDVVKGGSNKETREYIVFGLENRF</sequence>
<protein>
    <submittedName>
        <fullName evidence="2">Uncharacterized protein</fullName>
    </submittedName>
</protein>
<name>A0A370D961_9GAMM</name>
<reference evidence="2 3" key="1">
    <citation type="journal article" date="2018" name="ISME J.">
        <title>Endosymbiont genomes yield clues of tubeworm success.</title>
        <authorList>
            <person name="Li Y."/>
            <person name="Liles M.R."/>
            <person name="Halanych K.M."/>
        </authorList>
    </citation>
    <scope>NUCLEOTIDE SEQUENCE [LARGE SCALE GENOMIC DNA]</scope>
    <source>
        <strain evidence="2">A1464</strain>
    </source>
</reference>
<dbReference type="AlphaFoldDB" id="A0A370D961"/>